<feature type="non-terminal residue" evidence="2">
    <location>
        <position position="326"/>
    </location>
</feature>
<reference evidence="2" key="1">
    <citation type="submission" date="2014-12" db="EMBL/GenBank/DDBJ databases">
        <title>Insight into the proteome of Arion vulgaris.</title>
        <authorList>
            <person name="Aradska J."/>
            <person name="Bulat T."/>
            <person name="Smidak R."/>
            <person name="Sarate P."/>
            <person name="Gangsoo J."/>
            <person name="Sialana F."/>
            <person name="Bilban M."/>
            <person name="Lubec G."/>
        </authorList>
    </citation>
    <scope>NUCLEOTIDE SEQUENCE</scope>
    <source>
        <tissue evidence="2">Skin</tissue>
    </source>
</reference>
<name>A0A0B6Z3A7_9EUPU</name>
<proteinExistence type="predicted"/>
<accession>A0A0B6Z3A7</accession>
<feature type="region of interest" description="Disordered" evidence="1">
    <location>
        <begin position="146"/>
        <end position="178"/>
    </location>
</feature>
<protein>
    <submittedName>
        <fullName evidence="2">Uncharacterized protein</fullName>
    </submittedName>
</protein>
<sequence length="326" mass="35592">SFLSGKFRRKWIRESGGCKGRHCKGASFSKEKNKCQNVDNVATQGNCCNIATQESCCNAGTQESCCNVVKNVAVVDKLNKREKSVVLNNENFGTKSCEVNNLKLPEVFSGNSNENHSNICRNGDKLEEDIKPQVIQNEILYSMKTNYKDSENKTKSSSKTEEKRKKAQKFGDGKPVTESKGMKDVEILKKKTGKVFVQTEGEGTNSRPVENGHIEESPFPPNLNNEILDCVSSANSTVKNVCEVTSRSVGGNENSNNSIGSTAVGEEFHNDVTNTTVEEGGEEPQSSLINGTCCGSKTKTKDAVEESSCSDVCENVDVESSRVKEE</sequence>
<feature type="non-terminal residue" evidence="2">
    <location>
        <position position="1"/>
    </location>
</feature>
<feature type="region of interest" description="Disordered" evidence="1">
    <location>
        <begin position="276"/>
        <end position="308"/>
    </location>
</feature>
<gene>
    <name evidence="2" type="primary">ORF46344</name>
</gene>
<feature type="region of interest" description="Disordered" evidence="1">
    <location>
        <begin position="201"/>
        <end position="220"/>
    </location>
</feature>
<feature type="compositionally biased region" description="Polar residues" evidence="1">
    <location>
        <begin position="284"/>
        <end position="297"/>
    </location>
</feature>
<evidence type="ECO:0000256" key="1">
    <source>
        <dbReference type="SAM" id="MobiDB-lite"/>
    </source>
</evidence>
<dbReference type="AlphaFoldDB" id="A0A0B6Z3A7"/>
<evidence type="ECO:0000313" key="2">
    <source>
        <dbReference type="EMBL" id="CEK62862.1"/>
    </source>
</evidence>
<dbReference type="EMBL" id="HACG01015997">
    <property type="protein sequence ID" value="CEK62862.1"/>
    <property type="molecule type" value="Transcribed_RNA"/>
</dbReference>
<organism evidence="2">
    <name type="scientific">Arion vulgaris</name>
    <dbReference type="NCBI Taxonomy" id="1028688"/>
    <lineage>
        <taxon>Eukaryota</taxon>
        <taxon>Metazoa</taxon>
        <taxon>Spiralia</taxon>
        <taxon>Lophotrochozoa</taxon>
        <taxon>Mollusca</taxon>
        <taxon>Gastropoda</taxon>
        <taxon>Heterobranchia</taxon>
        <taxon>Euthyneura</taxon>
        <taxon>Panpulmonata</taxon>
        <taxon>Eupulmonata</taxon>
        <taxon>Stylommatophora</taxon>
        <taxon>Helicina</taxon>
        <taxon>Arionoidea</taxon>
        <taxon>Arionidae</taxon>
        <taxon>Arion</taxon>
    </lineage>
</organism>